<evidence type="ECO:0000256" key="4">
    <source>
        <dbReference type="ARBA" id="ARBA00023139"/>
    </source>
</evidence>
<dbReference type="Pfam" id="PF05433">
    <property type="entry name" value="Rick_17kDa_Anti"/>
    <property type="match status" value="1"/>
</dbReference>
<dbReference type="Pfam" id="PF16998">
    <property type="entry name" value="17kDa_Anti_2"/>
    <property type="match status" value="1"/>
</dbReference>
<keyword evidence="4" id="KW-0449">Lipoprotein</keyword>
<dbReference type="EMBL" id="QFZK01000004">
    <property type="protein sequence ID" value="RFO97381.1"/>
    <property type="molecule type" value="Genomic_DNA"/>
</dbReference>
<name>A0A3E1RDS5_9BURK</name>
<keyword evidence="4" id="KW-0564">Palmitate</keyword>
<comment type="caution">
    <text evidence="8">The sequence shown here is derived from an EMBL/GenBank/DDBJ whole genome shotgun (WGS) entry which is preliminary data.</text>
</comment>
<keyword evidence="3" id="KW-0472">Membrane</keyword>
<dbReference type="PANTHER" id="PTHR35603:SF2">
    <property type="entry name" value="OUTER MEMBRANE LIPOPROTEIN"/>
    <property type="match status" value="1"/>
</dbReference>
<evidence type="ECO:0000313" key="9">
    <source>
        <dbReference type="Proteomes" id="UP000260665"/>
    </source>
</evidence>
<evidence type="ECO:0000256" key="2">
    <source>
        <dbReference type="ARBA" id="ARBA00022729"/>
    </source>
</evidence>
<feature type="signal peptide" evidence="5">
    <location>
        <begin position="1"/>
        <end position="20"/>
    </location>
</feature>
<accession>A0A3E1RDS5</accession>
<dbReference type="PANTHER" id="PTHR35603">
    <property type="match status" value="1"/>
</dbReference>
<proteinExistence type="predicted"/>
<comment type="subcellular location">
    <subcellularLocation>
        <location evidence="1">Membrane</location>
    </subcellularLocation>
</comment>
<organism evidence="8 9">
    <name type="scientific">Rhodoferax lacus</name>
    <dbReference type="NCBI Taxonomy" id="2184758"/>
    <lineage>
        <taxon>Bacteria</taxon>
        <taxon>Pseudomonadati</taxon>
        <taxon>Pseudomonadota</taxon>
        <taxon>Betaproteobacteria</taxon>
        <taxon>Burkholderiales</taxon>
        <taxon>Comamonadaceae</taxon>
        <taxon>Rhodoferax</taxon>
    </lineage>
</organism>
<dbReference type="GO" id="GO:0019867">
    <property type="term" value="C:outer membrane"/>
    <property type="evidence" value="ECO:0007669"/>
    <property type="project" value="InterPro"/>
</dbReference>
<keyword evidence="2 5" id="KW-0732">Signal</keyword>
<dbReference type="OrthoDB" id="6170015at2"/>
<evidence type="ECO:0000256" key="1">
    <source>
        <dbReference type="ARBA" id="ARBA00004370"/>
    </source>
</evidence>
<evidence type="ECO:0000259" key="6">
    <source>
        <dbReference type="Pfam" id="PF05433"/>
    </source>
</evidence>
<evidence type="ECO:0000313" key="8">
    <source>
        <dbReference type="EMBL" id="RFO97381.1"/>
    </source>
</evidence>
<dbReference type="InterPro" id="IPR032635">
    <property type="entry name" value="Anti_2"/>
</dbReference>
<feature type="chain" id="PRO_5017803683" evidence="5">
    <location>
        <begin position="21"/>
        <end position="153"/>
    </location>
</feature>
<feature type="domain" description="Surface antigen" evidence="7">
    <location>
        <begin position="92"/>
        <end position="152"/>
    </location>
</feature>
<evidence type="ECO:0000259" key="7">
    <source>
        <dbReference type="Pfam" id="PF16998"/>
    </source>
</evidence>
<reference evidence="8 9" key="1">
    <citation type="submission" date="2018-05" db="EMBL/GenBank/DDBJ databases">
        <title>Rhodoferax soyangensis sp.nov., isolated from an oligotrophic freshwater lake.</title>
        <authorList>
            <person name="Park M."/>
        </authorList>
    </citation>
    <scope>NUCLEOTIDE SEQUENCE [LARGE SCALE GENOMIC DNA]</scope>
    <source>
        <strain evidence="8 9">IMCC26218</strain>
    </source>
</reference>
<evidence type="ECO:0000256" key="3">
    <source>
        <dbReference type="ARBA" id="ARBA00023136"/>
    </source>
</evidence>
<dbReference type="AlphaFoldDB" id="A0A3E1RDS5"/>
<dbReference type="InterPro" id="IPR008816">
    <property type="entry name" value="Gly_zipper_2TM_dom"/>
</dbReference>
<protein>
    <submittedName>
        <fullName evidence="8">Uncharacterized protein</fullName>
    </submittedName>
</protein>
<dbReference type="Proteomes" id="UP000260665">
    <property type="component" value="Unassembled WGS sequence"/>
</dbReference>
<sequence length="153" mass="15769">MQTFLSLGAAALCTTLLAGCASYQSPQEQSGMVIGGALGGLLGSQVGHGSGRTAAVILGTLAGAAVGGSVGHSMAETDRLKTAHALENVRTGVPTSWRNPDSGNQYTVVPTRTYDEPNGPCREYTVDAVVAGRKDRVYGTACRQTDGSWKVQP</sequence>
<dbReference type="RefSeq" id="WP_117176513.1">
    <property type="nucleotide sequence ID" value="NZ_QFZK01000004.1"/>
</dbReference>
<feature type="domain" description="Glycine zipper 2TM" evidence="6">
    <location>
        <begin position="31"/>
        <end position="71"/>
    </location>
</feature>
<dbReference type="InterPro" id="IPR051407">
    <property type="entry name" value="Bact_OM_lipoprot/Surf_antigen"/>
</dbReference>
<evidence type="ECO:0000256" key="5">
    <source>
        <dbReference type="SAM" id="SignalP"/>
    </source>
</evidence>
<gene>
    <name evidence="8" type="ORF">DIC66_09680</name>
</gene>
<dbReference type="InterPro" id="IPR016364">
    <property type="entry name" value="Surface_antigen_Rickettsia"/>
</dbReference>
<dbReference type="PIRSF" id="PIRSF002721">
    <property type="entry name" value="Surface_antigen_Rickettsia"/>
    <property type="match status" value="1"/>
</dbReference>
<keyword evidence="9" id="KW-1185">Reference proteome</keyword>